<evidence type="ECO:0000256" key="5">
    <source>
        <dbReference type="ARBA" id="ARBA00022840"/>
    </source>
</evidence>
<dbReference type="GO" id="GO:0140359">
    <property type="term" value="F:ABC-type transporter activity"/>
    <property type="evidence" value="ECO:0007669"/>
    <property type="project" value="InterPro"/>
</dbReference>
<dbReference type="PANTHER" id="PTHR24221:SF503">
    <property type="entry name" value="MITOCHONDRIAL POTASSIUM CHANNEL ATP-BINDING SUBUNIT"/>
    <property type="match status" value="1"/>
</dbReference>
<organism evidence="11 12">
    <name type="scientific">Crenothrix polyspora</name>
    <dbReference type="NCBI Taxonomy" id="360316"/>
    <lineage>
        <taxon>Bacteria</taxon>
        <taxon>Pseudomonadati</taxon>
        <taxon>Pseudomonadota</taxon>
        <taxon>Gammaproteobacteria</taxon>
        <taxon>Methylococcales</taxon>
        <taxon>Crenotrichaceae</taxon>
        <taxon>Crenothrix</taxon>
    </lineage>
</organism>
<reference evidence="12" key="1">
    <citation type="submission" date="2017-02" db="EMBL/GenBank/DDBJ databases">
        <authorList>
            <person name="Daims H."/>
        </authorList>
    </citation>
    <scope>NUCLEOTIDE SEQUENCE [LARGE SCALE GENOMIC DNA]</scope>
</reference>
<dbReference type="InterPro" id="IPR003593">
    <property type="entry name" value="AAA+_ATPase"/>
</dbReference>
<evidence type="ECO:0000256" key="3">
    <source>
        <dbReference type="ARBA" id="ARBA00022692"/>
    </source>
</evidence>
<evidence type="ECO:0000313" key="11">
    <source>
        <dbReference type="EMBL" id="SJM96099.1"/>
    </source>
</evidence>
<dbReference type="InterPro" id="IPR003439">
    <property type="entry name" value="ABC_transporter-like_ATP-bd"/>
</dbReference>
<keyword evidence="5" id="KW-0067">ATP-binding</keyword>
<protein>
    <submittedName>
        <fullName evidence="11">Cyclic peptide transporter</fullName>
    </submittedName>
</protein>
<dbReference type="AlphaFoldDB" id="A0A1R4HIS6"/>
<feature type="transmembrane region" description="Helical" evidence="8">
    <location>
        <begin position="266"/>
        <end position="284"/>
    </location>
</feature>
<proteinExistence type="predicted"/>
<dbReference type="GO" id="GO:0005524">
    <property type="term" value="F:ATP binding"/>
    <property type="evidence" value="ECO:0007669"/>
    <property type="project" value="UniProtKB-KW"/>
</dbReference>
<comment type="subcellular location">
    <subcellularLocation>
        <location evidence="1">Cell membrane</location>
        <topology evidence="1">Multi-pass membrane protein</topology>
    </subcellularLocation>
</comment>
<dbReference type="PANTHER" id="PTHR24221">
    <property type="entry name" value="ATP-BINDING CASSETTE SUB-FAMILY B"/>
    <property type="match status" value="1"/>
</dbReference>
<dbReference type="InterPro" id="IPR027417">
    <property type="entry name" value="P-loop_NTPase"/>
</dbReference>
<name>A0A1R4HIS6_9GAMM</name>
<dbReference type="SUPFAM" id="SSF90123">
    <property type="entry name" value="ABC transporter transmembrane region"/>
    <property type="match status" value="1"/>
</dbReference>
<feature type="transmembrane region" description="Helical" evidence="8">
    <location>
        <begin position="150"/>
        <end position="168"/>
    </location>
</feature>
<dbReference type="Proteomes" id="UP000195667">
    <property type="component" value="Unassembled WGS sequence"/>
</dbReference>
<evidence type="ECO:0000256" key="8">
    <source>
        <dbReference type="SAM" id="Phobius"/>
    </source>
</evidence>
<feature type="transmembrane region" description="Helical" evidence="8">
    <location>
        <begin position="20"/>
        <end position="41"/>
    </location>
</feature>
<feature type="domain" description="ABC transporter" evidence="9">
    <location>
        <begin position="328"/>
        <end position="549"/>
    </location>
</feature>
<dbReference type="GO" id="GO:0005886">
    <property type="term" value="C:plasma membrane"/>
    <property type="evidence" value="ECO:0007669"/>
    <property type="project" value="UniProtKB-SubCell"/>
</dbReference>
<evidence type="ECO:0000256" key="6">
    <source>
        <dbReference type="ARBA" id="ARBA00022989"/>
    </source>
</evidence>
<dbReference type="InterPro" id="IPR036640">
    <property type="entry name" value="ABC1_TM_sf"/>
</dbReference>
<dbReference type="CDD" id="cd03225">
    <property type="entry name" value="ABC_cobalt_CbiO_domain1"/>
    <property type="match status" value="1"/>
</dbReference>
<keyword evidence="7 8" id="KW-0472">Membrane</keyword>
<dbReference type="GO" id="GO:0016887">
    <property type="term" value="F:ATP hydrolysis activity"/>
    <property type="evidence" value="ECO:0007669"/>
    <property type="project" value="InterPro"/>
</dbReference>
<evidence type="ECO:0000259" key="9">
    <source>
        <dbReference type="PROSITE" id="PS50893"/>
    </source>
</evidence>
<dbReference type="Pfam" id="PF00005">
    <property type="entry name" value="ABC_tran"/>
    <property type="match status" value="1"/>
</dbReference>
<dbReference type="SUPFAM" id="SSF52540">
    <property type="entry name" value="P-loop containing nucleoside triphosphate hydrolases"/>
    <property type="match status" value="1"/>
</dbReference>
<accession>A0A1R4HIS6</accession>
<evidence type="ECO:0000256" key="2">
    <source>
        <dbReference type="ARBA" id="ARBA00022448"/>
    </source>
</evidence>
<keyword evidence="2" id="KW-0813">Transport</keyword>
<dbReference type="InterPro" id="IPR011527">
    <property type="entry name" value="ABC1_TM_dom"/>
</dbReference>
<dbReference type="Gene3D" id="3.40.50.300">
    <property type="entry name" value="P-loop containing nucleotide triphosphate hydrolases"/>
    <property type="match status" value="1"/>
</dbReference>
<dbReference type="InterPro" id="IPR039421">
    <property type="entry name" value="Type_1_exporter"/>
</dbReference>
<sequence length="549" mass="61754">MRLLTFIEKESHQSYRQIVVIAVVSGIANGLLLSIVNHAAARVAKGEDLTELFLLYMIAFVLFLYGQWYSFTQAVVVIEDAMFNIRIRLTHKIRQVELSFIESTASHDLYSRLTQNNAIMSQAIPQITSAVQVGMLLVFSLLYLGYLSPVSFVIAALAIVVGISLFISESKTIKADLLQVKHKEAGYFTLITHLIDGFKEIRLSQAKNDAILSHISQASKEAQHIRVEAGRQEVKMWGFGRIFIYTLMPVLIFIIPSFIHENPSDIYKITATLLFMAGPINLLANALPMFNRVDLAIHDLTQLETEMDAAIAPESTATQNSCFDFDDLHLTDISFSYPSKNDDLVFSVGPFEGTLHRGELLFIIGGNGSGKSTFLKLLTGLYYPSTGAIHVGTALVKHGNYQAYRELFTTVYTDFHLFDKIYGVNNLQAEDVTYWLEKMHLQHKVKYQDGGFTSTSLSTGQRKRLALIAALLEDKPILILDEFAADQDPSFRKYFYEVLLLELKALGKTIIAVTHDDHYFHVADRVLKMDEGKLLPYDTLHDFHPPVTP</sequence>
<dbReference type="EMBL" id="FUKI01000165">
    <property type="protein sequence ID" value="SJM96099.1"/>
    <property type="molecule type" value="Genomic_DNA"/>
</dbReference>
<dbReference type="NCBIfam" id="TIGR01194">
    <property type="entry name" value="cyc_pep_trnsptr"/>
    <property type="match status" value="1"/>
</dbReference>
<keyword evidence="6 8" id="KW-1133">Transmembrane helix</keyword>
<dbReference type="Pfam" id="PF00664">
    <property type="entry name" value="ABC_membrane"/>
    <property type="match status" value="1"/>
</dbReference>
<dbReference type="InterPro" id="IPR015856">
    <property type="entry name" value="ABC_transpr_CbiO/EcfA_su"/>
</dbReference>
<evidence type="ECO:0000259" key="10">
    <source>
        <dbReference type="PROSITE" id="PS50929"/>
    </source>
</evidence>
<keyword evidence="4" id="KW-0547">Nucleotide-binding</keyword>
<feature type="transmembrane region" description="Helical" evidence="8">
    <location>
        <begin position="242"/>
        <end position="260"/>
    </location>
</feature>
<gene>
    <name evidence="11" type="ORF">CRENPOLYSF1_850011</name>
</gene>
<dbReference type="OrthoDB" id="9760776at2"/>
<feature type="domain" description="ABC transmembrane type-1" evidence="10">
    <location>
        <begin position="18"/>
        <end position="292"/>
    </location>
</feature>
<dbReference type="InterPro" id="IPR005898">
    <property type="entry name" value="Cyc_pep_transpt_SyrD/YojI"/>
</dbReference>
<evidence type="ECO:0000256" key="7">
    <source>
        <dbReference type="ARBA" id="ARBA00023136"/>
    </source>
</evidence>
<dbReference type="GO" id="GO:0015833">
    <property type="term" value="P:peptide transport"/>
    <property type="evidence" value="ECO:0007669"/>
    <property type="project" value="InterPro"/>
</dbReference>
<evidence type="ECO:0000256" key="4">
    <source>
        <dbReference type="ARBA" id="ARBA00022741"/>
    </source>
</evidence>
<evidence type="ECO:0000256" key="1">
    <source>
        <dbReference type="ARBA" id="ARBA00004651"/>
    </source>
</evidence>
<dbReference type="RefSeq" id="WP_087145064.1">
    <property type="nucleotide sequence ID" value="NZ_FUKI01000165.1"/>
</dbReference>
<evidence type="ECO:0000313" key="12">
    <source>
        <dbReference type="Proteomes" id="UP000195667"/>
    </source>
</evidence>
<keyword evidence="12" id="KW-1185">Reference proteome</keyword>
<dbReference type="Gene3D" id="1.20.1560.10">
    <property type="entry name" value="ABC transporter type 1, transmembrane domain"/>
    <property type="match status" value="1"/>
</dbReference>
<dbReference type="SMART" id="SM00382">
    <property type="entry name" value="AAA"/>
    <property type="match status" value="1"/>
</dbReference>
<dbReference type="PROSITE" id="PS50893">
    <property type="entry name" value="ABC_TRANSPORTER_2"/>
    <property type="match status" value="1"/>
</dbReference>
<dbReference type="PROSITE" id="PS50929">
    <property type="entry name" value="ABC_TM1F"/>
    <property type="match status" value="1"/>
</dbReference>
<feature type="transmembrane region" description="Helical" evidence="8">
    <location>
        <begin position="53"/>
        <end position="78"/>
    </location>
</feature>
<dbReference type="GO" id="GO:1904680">
    <property type="term" value="F:peptide transmembrane transporter activity"/>
    <property type="evidence" value="ECO:0007669"/>
    <property type="project" value="InterPro"/>
</dbReference>
<keyword evidence="3 8" id="KW-0812">Transmembrane</keyword>